<sequence length="208" mass="23284">MFQVGQHGRRTFLNCVPARKGNALPITVGPTPCTLNIFFFLGPSTSNKANFHMLLSRVLKTRGSCSTINEGGTTLGGIWLGVPLLGCKNCLYKAHNQARVPNKADSEDARFIWYRKENLPTLYYIKATATARATPTNILQSAETYLHHKGLRDNGSAILHVNKLSKTYVKKSQAADMPFFLINSDFVEAIDRRCLSFFSRRHSPHQLE</sequence>
<reference evidence="1" key="1">
    <citation type="submission" date="2018-02" db="EMBL/GenBank/DDBJ databases">
        <title>Rhizophora mucronata_Transcriptome.</title>
        <authorList>
            <person name="Meera S.P."/>
            <person name="Sreeshan A."/>
            <person name="Augustine A."/>
        </authorList>
    </citation>
    <scope>NUCLEOTIDE SEQUENCE</scope>
    <source>
        <tissue evidence="1">Leaf</tissue>
    </source>
</reference>
<organism evidence="1">
    <name type="scientific">Rhizophora mucronata</name>
    <name type="common">Asiatic mangrove</name>
    <dbReference type="NCBI Taxonomy" id="61149"/>
    <lineage>
        <taxon>Eukaryota</taxon>
        <taxon>Viridiplantae</taxon>
        <taxon>Streptophyta</taxon>
        <taxon>Embryophyta</taxon>
        <taxon>Tracheophyta</taxon>
        <taxon>Spermatophyta</taxon>
        <taxon>Magnoliopsida</taxon>
        <taxon>eudicotyledons</taxon>
        <taxon>Gunneridae</taxon>
        <taxon>Pentapetalae</taxon>
        <taxon>rosids</taxon>
        <taxon>fabids</taxon>
        <taxon>Malpighiales</taxon>
        <taxon>Rhizophoraceae</taxon>
        <taxon>Rhizophora</taxon>
    </lineage>
</organism>
<dbReference type="AlphaFoldDB" id="A0A2P2K4Z5"/>
<dbReference type="EMBL" id="GGEC01020314">
    <property type="protein sequence ID" value="MBX00798.1"/>
    <property type="molecule type" value="Transcribed_RNA"/>
</dbReference>
<proteinExistence type="predicted"/>
<name>A0A2P2K4Z5_RHIMU</name>
<protein>
    <submittedName>
        <fullName evidence="1">Uncharacterized protein</fullName>
    </submittedName>
</protein>
<evidence type="ECO:0000313" key="1">
    <source>
        <dbReference type="EMBL" id="MBX00798.1"/>
    </source>
</evidence>
<accession>A0A2P2K4Z5</accession>